<dbReference type="PANTHER" id="PTHR14859:SF15">
    <property type="entry name" value="ENDONUCLEASE_EXONUCLEASE_PHOSPHATASE DOMAIN-CONTAINING PROTEIN"/>
    <property type="match status" value="1"/>
</dbReference>
<proteinExistence type="predicted"/>
<dbReference type="Pfam" id="PF03372">
    <property type="entry name" value="Exo_endo_phos"/>
    <property type="match status" value="1"/>
</dbReference>
<keyword evidence="2" id="KW-0269">Exonuclease</keyword>
<dbReference type="GO" id="GO:0004527">
    <property type="term" value="F:exonuclease activity"/>
    <property type="evidence" value="ECO:0007669"/>
    <property type="project" value="UniProtKB-KW"/>
</dbReference>
<protein>
    <submittedName>
        <fullName evidence="2">Endonuclease/Exonuclease/phosphatase family protein</fullName>
    </submittedName>
</protein>
<name>A0A517SBR2_9PLAN</name>
<dbReference type="SUPFAM" id="SSF53649">
    <property type="entry name" value="Alkaline phosphatase-like"/>
    <property type="match status" value="1"/>
</dbReference>
<gene>
    <name evidence="2" type="ORF">Pan44_15740</name>
</gene>
<dbReference type="InterPro" id="IPR036691">
    <property type="entry name" value="Endo/exonu/phosph_ase_sf"/>
</dbReference>
<dbReference type="GO" id="GO:0016020">
    <property type="term" value="C:membrane"/>
    <property type="evidence" value="ECO:0007669"/>
    <property type="project" value="GOC"/>
</dbReference>
<evidence type="ECO:0000313" key="3">
    <source>
        <dbReference type="Proteomes" id="UP000315700"/>
    </source>
</evidence>
<organism evidence="2 3">
    <name type="scientific">Caulifigura coniformis</name>
    <dbReference type="NCBI Taxonomy" id="2527983"/>
    <lineage>
        <taxon>Bacteria</taxon>
        <taxon>Pseudomonadati</taxon>
        <taxon>Planctomycetota</taxon>
        <taxon>Planctomycetia</taxon>
        <taxon>Planctomycetales</taxon>
        <taxon>Planctomycetaceae</taxon>
        <taxon>Caulifigura</taxon>
    </lineage>
</organism>
<dbReference type="GO" id="GO:0006506">
    <property type="term" value="P:GPI anchor biosynthetic process"/>
    <property type="evidence" value="ECO:0007669"/>
    <property type="project" value="TreeGrafter"/>
</dbReference>
<dbReference type="SUPFAM" id="SSF56219">
    <property type="entry name" value="DNase I-like"/>
    <property type="match status" value="1"/>
</dbReference>
<dbReference type="InParanoid" id="A0A517SBR2"/>
<keyword evidence="2" id="KW-0540">Nuclease</keyword>
<feature type="domain" description="Endonuclease/exonuclease/phosphatase" evidence="1">
    <location>
        <begin position="509"/>
        <end position="734"/>
    </location>
</feature>
<dbReference type="InterPro" id="IPR005135">
    <property type="entry name" value="Endo/exonuclease/phosphatase"/>
</dbReference>
<keyword evidence="2" id="KW-0378">Hydrolase</keyword>
<dbReference type="Proteomes" id="UP000315700">
    <property type="component" value="Chromosome"/>
</dbReference>
<dbReference type="PANTHER" id="PTHR14859">
    <property type="entry name" value="CALCOFLUOR WHITE HYPERSENSITIVE PROTEIN PRECURSOR"/>
    <property type="match status" value="1"/>
</dbReference>
<dbReference type="Gene3D" id="3.60.10.10">
    <property type="entry name" value="Endonuclease/exonuclease/phosphatase"/>
    <property type="match status" value="1"/>
</dbReference>
<dbReference type="EMBL" id="CP036271">
    <property type="protein sequence ID" value="QDT53552.1"/>
    <property type="molecule type" value="Genomic_DNA"/>
</dbReference>
<dbReference type="GO" id="GO:0004519">
    <property type="term" value="F:endonuclease activity"/>
    <property type="evidence" value="ECO:0007669"/>
    <property type="project" value="UniProtKB-KW"/>
</dbReference>
<keyword evidence="2" id="KW-0255">Endonuclease</keyword>
<reference evidence="2 3" key="1">
    <citation type="submission" date="2019-02" db="EMBL/GenBank/DDBJ databases">
        <title>Deep-cultivation of Planctomycetes and their phenomic and genomic characterization uncovers novel biology.</title>
        <authorList>
            <person name="Wiegand S."/>
            <person name="Jogler M."/>
            <person name="Boedeker C."/>
            <person name="Pinto D."/>
            <person name="Vollmers J."/>
            <person name="Rivas-Marin E."/>
            <person name="Kohn T."/>
            <person name="Peeters S.H."/>
            <person name="Heuer A."/>
            <person name="Rast P."/>
            <person name="Oberbeckmann S."/>
            <person name="Bunk B."/>
            <person name="Jeske O."/>
            <person name="Meyerdierks A."/>
            <person name="Storesund J.E."/>
            <person name="Kallscheuer N."/>
            <person name="Luecker S."/>
            <person name="Lage O.M."/>
            <person name="Pohl T."/>
            <person name="Merkel B.J."/>
            <person name="Hornburger P."/>
            <person name="Mueller R.-W."/>
            <person name="Bruemmer F."/>
            <person name="Labrenz M."/>
            <person name="Spormann A.M."/>
            <person name="Op den Camp H."/>
            <person name="Overmann J."/>
            <person name="Amann R."/>
            <person name="Jetten M.S.M."/>
            <person name="Mascher T."/>
            <person name="Medema M.H."/>
            <person name="Devos D.P."/>
            <person name="Kaster A.-K."/>
            <person name="Ovreas L."/>
            <person name="Rohde M."/>
            <person name="Galperin M.Y."/>
            <person name="Jogler C."/>
        </authorList>
    </citation>
    <scope>NUCLEOTIDE SEQUENCE [LARGE SCALE GENOMIC DNA]</scope>
    <source>
        <strain evidence="2 3">Pan44</strain>
    </source>
</reference>
<evidence type="ECO:0000313" key="2">
    <source>
        <dbReference type="EMBL" id="QDT53552.1"/>
    </source>
</evidence>
<dbReference type="AlphaFoldDB" id="A0A517SBR2"/>
<dbReference type="InterPro" id="IPR051916">
    <property type="entry name" value="GPI-anchor_lipid_remodeler"/>
</dbReference>
<accession>A0A517SBR2</accession>
<keyword evidence="3" id="KW-1185">Reference proteome</keyword>
<dbReference type="InterPro" id="IPR017850">
    <property type="entry name" value="Alkaline_phosphatase_core_sf"/>
</dbReference>
<dbReference type="Gene3D" id="3.40.720.10">
    <property type="entry name" value="Alkaline Phosphatase, subunit A"/>
    <property type="match status" value="1"/>
</dbReference>
<dbReference type="KEGG" id="ccos:Pan44_15740"/>
<evidence type="ECO:0000259" key="1">
    <source>
        <dbReference type="Pfam" id="PF03372"/>
    </source>
</evidence>
<sequence length="763" mass="83780">MRLLGLEPVHPPSDDPGLIILQIDGLSRSRLEEAIQRGRIPFIASLVHRDRHRIETQYSGQPATTPAVLGELFYGVEQIVPAFSFRDHRSGKVVEMLATEIAEPIEKELAAQSPGLLGGGAAYCDIYSGGADDAQFCPGRTRWKRLDEAGVWTKGLLVFLHLPAMVRMFAAIIRETVLSTWRLVRRRSRVRNWVAELKFIPRHLVASVVLREVTATAIESDAIRGVERVHGNFLGYDDVAHHCGPDADIPHRMLRDIDRSIQRIWHAAHASPRRNYQVWIIADHGQEATIPYSVFAGRSINEAVCEACRDLLPAECVPPLEADESEAKGTGDAASMAPLTVAIGPQGSIYWPGPMANSLREDVARRLVVDARIPMVMYRDGETVHLRTSAGLFQLPEQAAEVFGVDHPHLDSVARDFSRLCSHPDAGDLIIAGWRRGETSISFVDELGAHGGPGPNETSGFAILPPETACTIRGELRPKVLRDMALEWLERPKRGAAAPSSDRTFLRVATYNVHGCIGLDGRLSPARIARVLLSLDADVIALQELDVGRLRSRSVDQAQIIADLLEMKMHFGAAIDVTGERYGNAILSRWPMTLKRAALLSPGRGRSEPRGAVWATVTIGDEPIEVISTHLGLTEADRLQQLATLLGADWPCLGVAHARTILCGDLNSPPGSSICRGLGQTLRDVQLADRQRGLATWPSGFPLRRIDHIFAGDGFRVIETDVPRTRLTRVASDHLPLVVDLEILPACGRRTEPVLARTQTMHS</sequence>